<dbReference type="InterPro" id="IPR017979">
    <property type="entry name" value="GPCR_3_CS"/>
</dbReference>
<dbReference type="InterPro" id="IPR017978">
    <property type="entry name" value="GPCR_3_C"/>
</dbReference>
<evidence type="ECO:0000313" key="14">
    <source>
        <dbReference type="RefSeq" id="XP_015261945.1"/>
    </source>
</evidence>
<evidence type="ECO:0000256" key="3">
    <source>
        <dbReference type="ARBA" id="ARBA00022692"/>
    </source>
</evidence>
<dbReference type="SUPFAM" id="SSF53822">
    <property type="entry name" value="Periplasmic binding protein-like I"/>
    <property type="match status" value="1"/>
</dbReference>
<dbReference type="InterPro" id="IPR001828">
    <property type="entry name" value="ANF_lig-bd_rcpt"/>
</dbReference>
<dbReference type="CDD" id="cd15283">
    <property type="entry name" value="7tmC_V2R_pheromone"/>
    <property type="match status" value="1"/>
</dbReference>
<keyword evidence="7 11" id="KW-0472">Membrane</keyword>
<keyword evidence="6" id="KW-0297">G-protein coupled receptor</keyword>
<dbReference type="InterPro" id="IPR009030">
    <property type="entry name" value="Growth_fac_rcpt_cys_sf"/>
</dbReference>
<feature type="transmembrane region" description="Helical" evidence="11">
    <location>
        <begin position="658"/>
        <end position="681"/>
    </location>
</feature>
<evidence type="ECO:0000256" key="6">
    <source>
        <dbReference type="ARBA" id="ARBA00023040"/>
    </source>
</evidence>
<keyword evidence="9" id="KW-0325">Glycoprotein</keyword>
<dbReference type="PRINTS" id="PR00248">
    <property type="entry name" value="GPCRMGR"/>
</dbReference>
<protein>
    <submittedName>
        <fullName evidence="14">Vomeronasal type-2 receptor 26-like</fullName>
    </submittedName>
</protein>
<dbReference type="Proteomes" id="UP000694871">
    <property type="component" value="Unplaced"/>
</dbReference>
<gene>
    <name evidence="14" type="primary">LOC107106327</name>
</gene>
<keyword evidence="2" id="KW-1003">Cell membrane</keyword>
<keyword evidence="3 11" id="KW-0812">Transmembrane</keyword>
<keyword evidence="5 11" id="KW-1133">Transmembrane helix</keyword>
<feature type="transmembrane region" description="Helical" evidence="11">
    <location>
        <begin position="498"/>
        <end position="524"/>
    </location>
</feature>
<evidence type="ECO:0000256" key="11">
    <source>
        <dbReference type="SAM" id="Phobius"/>
    </source>
</evidence>
<evidence type="ECO:0000256" key="1">
    <source>
        <dbReference type="ARBA" id="ARBA00004651"/>
    </source>
</evidence>
<evidence type="ECO:0000313" key="13">
    <source>
        <dbReference type="Proteomes" id="UP000694871"/>
    </source>
</evidence>
<evidence type="ECO:0000256" key="9">
    <source>
        <dbReference type="ARBA" id="ARBA00023180"/>
    </source>
</evidence>
<dbReference type="InterPro" id="IPR028082">
    <property type="entry name" value="Peripla_BP_I"/>
</dbReference>
<keyword evidence="13" id="KW-1185">Reference proteome</keyword>
<dbReference type="PRINTS" id="PR01535">
    <property type="entry name" value="VOMERONASL2R"/>
</dbReference>
<keyword evidence="4" id="KW-0732">Signal</keyword>
<dbReference type="PROSITE" id="PS00981">
    <property type="entry name" value="G_PROTEIN_RECEP_F3_3"/>
    <property type="match status" value="1"/>
</dbReference>
<proteinExistence type="predicted"/>
<dbReference type="GeneID" id="107106327"/>
<evidence type="ECO:0000256" key="5">
    <source>
        <dbReference type="ARBA" id="ARBA00022989"/>
    </source>
</evidence>
<dbReference type="SUPFAM" id="SSF57184">
    <property type="entry name" value="Growth factor receptor domain"/>
    <property type="match status" value="1"/>
</dbReference>
<dbReference type="PANTHER" id="PTHR24061">
    <property type="entry name" value="CALCIUM-SENSING RECEPTOR-RELATED"/>
    <property type="match status" value="1"/>
</dbReference>
<evidence type="ECO:0000256" key="4">
    <source>
        <dbReference type="ARBA" id="ARBA00022729"/>
    </source>
</evidence>
<evidence type="ECO:0000259" key="12">
    <source>
        <dbReference type="PROSITE" id="PS50259"/>
    </source>
</evidence>
<dbReference type="InterPro" id="IPR004073">
    <property type="entry name" value="GPCR_3_vmron_rcpt_2"/>
</dbReference>
<dbReference type="InterPro" id="IPR000068">
    <property type="entry name" value="GPCR_3_Ca_sens_rcpt-rel"/>
</dbReference>
<sequence length="770" mass="85669">MLSYHPKSGKAGIRRGLRAEHQLLPVPQSGSHRTGSKAIDVPGGPYAVPRLPQTASLDAVHKTLGTKCLLTRPFELQEAYYRPGDHLFGGILPHLKTTVTHVSFEKPPRNSHTPRPVPKNYQHILALVFAISEINKDPALLPNVTLGFRIIEDTYFARMTYQAGLSFLSTGDQVVPNYRCSRQEKVLSVIGSLYSRISMQMASLLGLFKIPQLGYGSFSPVLKERSIFPSFYRIDPSEVPQYSGIIRLLLHFHWNWIGIVAPDDDSGENFIQALTPMLDQNNICVEFTKRTLSEISVYHTTAYRNVNLAIAVSEAKAKVVVVSGDSNAIRNLILPLMTYKAKTKTSLEKILASLRSTQFNNSAGEEVFFSENDERSAGYDILNLAFFPNQSSAQVKVGRMDPRGPPGREFTINTDAIVWATQKMPSSRCVESCSPGYSRKDIEEEPPCCYQCELCPEGTISNHTDADHCVPCPEDQYPNKNKDQCISKNISFLSYQEILGIVLASLALFLSLITALVLATVIKYRDTPIVKANNRELTYVLLISLLLCFLSSFLFIGRPTKFTCLLRQIAFTVIFSVAISSILAKTIMVVVAFMATKPGNMARELLGRQGVNVIVLACPLLQVITSALWLGTSPPFPNLDFHSLGKEIIVECNEGSVVMFYTVLGYMGFLALVSFMVAFLARKLPDSFNEAKFITFSMLVFCSVWVSFVPTYLSTKGKYVVAVEVFSILASGAGLLGCIFLPKCYIIFLRPDLNSRNHLLRSKKYRNLNF</sequence>
<dbReference type="Pfam" id="PF07562">
    <property type="entry name" value="NCD3G"/>
    <property type="match status" value="1"/>
</dbReference>
<feature type="transmembrane region" description="Helical" evidence="11">
    <location>
        <begin position="719"/>
        <end position="741"/>
    </location>
</feature>
<feature type="transmembrane region" description="Helical" evidence="11">
    <location>
        <begin position="613"/>
        <end position="631"/>
    </location>
</feature>
<evidence type="ECO:0000256" key="10">
    <source>
        <dbReference type="ARBA" id="ARBA00023224"/>
    </source>
</evidence>
<dbReference type="InterPro" id="IPR011500">
    <property type="entry name" value="GPCR_3_9-Cys_dom"/>
</dbReference>
<dbReference type="InterPro" id="IPR038550">
    <property type="entry name" value="GPCR_3_9-Cys_sf"/>
</dbReference>
<accession>A0ABM1JKF8</accession>
<keyword evidence="8" id="KW-0675">Receptor</keyword>
<organism evidence="13 14">
    <name type="scientific">Gekko japonicus</name>
    <name type="common">Schlegel's Japanese gecko</name>
    <dbReference type="NCBI Taxonomy" id="146911"/>
    <lineage>
        <taxon>Eukaryota</taxon>
        <taxon>Metazoa</taxon>
        <taxon>Chordata</taxon>
        <taxon>Craniata</taxon>
        <taxon>Vertebrata</taxon>
        <taxon>Euteleostomi</taxon>
        <taxon>Lepidosauria</taxon>
        <taxon>Squamata</taxon>
        <taxon>Bifurcata</taxon>
        <taxon>Gekkota</taxon>
        <taxon>Gekkonidae</taxon>
        <taxon>Gekkoninae</taxon>
        <taxon>Gekko</taxon>
    </lineage>
</organism>
<dbReference type="Pfam" id="PF00003">
    <property type="entry name" value="7tm_3"/>
    <property type="match status" value="1"/>
</dbReference>
<feature type="transmembrane region" description="Helical" evidence="11">
    <location>
        <begin position="536"/>
        <end position="557"/>
    </location>
</feature>
<evidence type="ECO:0000256" key="8">
    <source>
        <dbReference type="ARBA" id="ARBA00023170"/>
    </source>
</evidence>
<name>A0ABM1JKF8_GEKJA</name>
<reference evidence="14" key="1">
    <citation type="submission" date="2025-08" db="UniProtKB">
        <authorList>
            <consortium name="RefSeq"/>
        </authorList>
    </citation>
    <scope>IDENTIFICATION</scope>
</reference>
<keyword evidence="10" id="KW-0807">Transducer</keyword>
<dbReference type="InterPro" id="IPR000337">
    <property type="entry name" value="GPCR_3"/>
</dbReference>
<dbReference type="RefSeq" id="XP_015261945.1">
    <property type="nucleotide sequence ID" value="XM_015406459.1"/>
</dbReference>
<dbReference type="PROSITE" id="PS50259">
    <property type="entry name" value="G_PROTEIN_RECEP_F3_4"/>
    <property type="match status" value="1"/>
</dbReference>
<dbReference type="Gene3D" id="3.40.50.2300">
    <property type="match status" value="4"/>
</dbReference>
<evidence type="ECO:0000256" key="7">
    <source>
        <dbReference type="ARBA" id="ARBA00023136"/>
    </source>
</evidence>
<feature type="domain" description="G-protein coupled receptors family 3 profile" evidence="12">
    <location>
        <begin position="499"/>
        <end position="763"/>
    </location>
</feature>
<dbReference type="Pfam" id="PF01094">
    <property type="entry name" value="ANF_receptor"/>
    <property type="match status" value="1"/>
</dbReference>
<comment type="subcellular location">
    <subcellularLocation>
        <location evidence="1">Cell membrane</location>
        <topology evidence="1">Multi-pass membrane protein</topology>
    </subcellularLocation>
</comment>
<dbReference type="PANTHER" id="PTHR24061:SF599">
    <property type="entry name" value="G-PROTEIN COUPLED RECEPTORS FAMILY 3 PROFILE DOMAIN-CONTAINING PROTEIN"/>
    <property type="match status" value="1"/>
</dbReference>
<evidence type="ECO:0000256" key="2">
    <source>
        <dbReference type="ARBA" id="ARBA00022475"/>
    </source>
</evidence>
<feature type="transmembrane region" description="Helical" evidence="11">
    <location>
        <begin position="569"/>
        <end position="593"/>
    </location>
</feature>
<feature type="transmembrane region" description="Helical" evidence="11">
    <location>
        <begin position="693"/>
        <end position="713"/>
    </location>
</feature>
<dbReference type="Gene3D" id="2.10.50.30">
    <property type="entry name" value="GPCR, family 3, nine cysteines domain"/>
    <property type="match status" value="1"/>
</dbReference>